<evidence type="ECO:0000313" key="2">
    <source>
        <dbReference type="EMBL" id="VDI53678.1"/>
    </source>
</evidence>
<accession>A0A8B6FQR8</accession>
<proteinExistence type="predicted"/>
<feature type="region of interest" description="Disordered" evidence="1">
    <location>
        <begin position="89"/>
        <end position="136"/>
    </location>
</feature>
<feature type="compositionally biased region" description="Basic residues" evidence="1">
    <location>
        <begin position="220"/>
        <end position="230"/>
    </location>
</feature>
<gene>
    <name evidence="2" type="ORF">MGAL_10B034474</name>
</gene>
<organism evidence="2 3">
    <name type="scientific">Mytilus galloprovincialis</name>
    <name type="common">Mediterranean mussel</name>
    <dbReference type="NCBI Taxonomy" id="29158"/>
    <lineage>
        <taxon>Eukaryota</taxon>
        <taxon>Metazoa</taxon>
        <taxon>Spiralia</taxon>
        <taxon>Lophotrochozoa</taxon>
        <taxon>Mollusca</taxon>
        <taxon>Bivalvia</taxon>
        <taxon>Autobranchia</taxon>
        <taxon>Pteriomorphia</taxon>
        <taxon>Mytilida</taxon>
        <taxon>Mytiloidea</taxon>
        <taxon>Mytilidae</taxon>
        <taxon>Mytilinae</taxon>
        <taxon>Mytilus</taxon>
    </lineage>
</organism>
<dbReference type="EMBL" id="UYJE01007332">
    <property type="protein sequence ID" value="VDI53678.1"/>
    <property type="molecule type" value="Genomic_DNA"/>
</dbReference>
<feature type="region of interest" description="Disordered" evidence="1">
    <location>
        <begin position="47"/>
        <end position="77"/>
    </location>
</feature>
<feature type="region of interest" description="Disordered" evidence="1">
    <location>
        <begin position="160"/>
        <end position="187"/>
    </location>
</feature>
<evidence type="ECO:0000256" key="1">
    <source>
        <dbReference type="SAM" id="MobiDB-lite"/>
    </source>
</evidence>
<dbReference type="Proteomes" id="UP000596742">
    <property type="component" value="Unassembled WGS sequence"/>
</dbReference>
<evidence type="ECO:0000313" key="3">
    <source>
        <dbReference type="Proteomes" id="UP000596742"/>
    </source>
</evidence>
<sequence>MRFSDLDVLSSLDVGKPNTMGDSQQTKNWVDVNCNEDGDVLDNFSISDGECSTERSDNSVNNNKTKDHQRTNKPKKRVMFKCGDKLVMIREIPPRDPSPDLINTEESSSYSESESTDSESEDSDEDSNNKVNINTEIKPVKRPNSRVARIIREAPIDFRPKDAPVRKPTKKRVIRKPKRESIPKESSINKSVEKISIKPKQIQLKAPEKEVPKVQETKHNKSHIKRKKITINRTESPAPKTNLDCRNSKIILSERSKQKPNKVLLDKREKQTGSPGIFTNTENCSEHCVITDIYQGTDQRPTSQSDKRLYSWLLANGRIPGPEQQSPCISPMYDTKQVGFTIWENKQTEFSNKSVVKAPT</sequence>
<reference evidence="2" key="1">
    <citation type="submission" date="2018-11" db="EMBL/GenBank/DDBJ databases">
        <authorList>
            <person name="Alioto T."/>
            <person name="Alioto T."/>
        </authorList>
    </citation>
    <scope>NUCLEOTIDE SEQUENCE</scope>
</reference>
<dbReference type="OrthoDB" id="6072587at2759"/>
<feature type="region of interest" description="Disordered" evidence="1">
    <location>
        <begin position="207"/>
        <end position="246"/>
    </location>
</feature>
<comment type="caution">
    <text evidence="2">The sequence shown here is derived from an EMBL/GenBank/DDBJ whole genome shotgun (WGS) entry which is preliminary data.</text>
</comment>
<feature type="compositionally biased region" description="Acidic residues" evidence="1">
    <location>
        <begin position="114"/>
        <end position="126"/>
    </location>
</feature>
<name>A0A8B6FQR8_MYTGA</name>
<feature type="compositionally biased region" description="Basic and acidic residues" evidence="1">
    <location>
        <begin position="207"/>
        <end position="219"/>
    </location>
</feature>
<feature type="compositionally biased region" description="Basic residues" evidence="1">
    <location>
        <begin position="167"/>
        <end position="178"/>
    </location>
</feature>
<keyword evidence="3" id="KW-1185">Reference proteome</keyword>
<feature type="region of interest" description="Disordered" evidence="1">
    <location>
        <begin position="1"/>
        <end position="27"/>
    </location>
</feature>
<dbReference type="AlphaFoldDB" id="A0A8B6FQR8"/>
<feature type="compositionally biased region" description="Basic and acidic residues" evidence="1">
    <location>
        <begin position="89"/>
        <end position="98"/>
    </location>
</feature>
<protein>
    <submittedName>
        <fullName evidence="2">Uncharacterized protein</fullName>
    </submittedName>
</protein>